<evidence type="ECO:0000313" key="3">
    <source>
        <dbReference type="Proteomes" id="UP000002051"/>
    </source>
</evidence>
<protein>
    <recommendedName>
        <fullName evidence="4">Helitron helicase-like domain-containing protein</fullName>
    </recommendedName>
</protein>
<evidence type="ECO:0000313" key="1">
    <source>
        <dbReference type="EMBL" id="KEH17059.1"/>
    </source>
</evidence>
<reference evidence="2" key="3">
    <citation type="submission" date="2015-06" db="UniProtKB">
        <authorList>
            <consortium name="EnsemblPlants"/>
        </authorList>
    </citation>
    <scope>IDENTIFICATION</scope>
    <source>
        <strain evidence="2">cv. Jemalong A17</strain>
    </source>
</reference>
<organism evidence="1 3">
    <name type="scientific">Medicago truncatula</name>
    <name type="common">Barrel medic</name>
    <name type="synonym">Medicago tribuloides</name>
    <dbReference type="NCBI Taxonomy" id="3880"/>
    <lineage>
        <taxon>Eukaryota</taxon>
        <taxon>Viridiplantae</taxon>
        <taxon>Streptophyta</taxon>
        <taxon>Embryophyta</taxon>
        <taxon>Tracheophyta</taxon>
        <taxon>Spermatophyta</taxon>
        <taxon>Magnoliopsida</taxon>
        <taxon>eudicotyledons</taxon>
        <taxon>Gunneridae</taxon>
        <taxon>Pentapetalae</taxon>
        <taxon>rosids</taxon>
        <taxon>fabids</taxon>
        <taxon>Fabales</taxon>
        <taxon>Fabaceae</taxon>
        <taxon>Papilionoideae</taxon>
        <taxon>50 kb inversion clade</taxon>
        <taxon>NPAAA clade</taxon>
        <taxon>Hologalegina</taxon>
        <taxon>IRL clade</taxon>
        <taxon>Trifolieae</taxon>
        <taxon>Medicago</taxon>
    </lineage>
</organism>
<reference evidence="1 3" key="2">
    <citation type="journal article" date="2014" name="BMC Genomics">
        <title>An improved genome release (version Mt4.0) for the model legume Medicago truncatula.</title>
        <authorList>
            <person name="Tang H."/>
            <person name="Krishnakumar V."/>
            <person name="Bidwell S."/>
            <person name="Rosen B."/>
            <person name="Chan A."/>
            <person name="Zhou S."/>
            <person name="Gentzbittel L."/>
            <person name="Childs K.L."/>
            <person name="Yandell M."/>
            <person name="Gundlach H."/>
            <person name="Mayer K.F."/>
            <person name="Schwartz D.C."/>
            <person name="Town C.D."/>
        </authorList>
    </citation>
    <scope>GENOME REANNOTATION</scope>
    <source>
        <strain evidence="1">A17</strain>
        <strain evidence="2 3">cv. Jemalong A17</strain>
    </source>
</reference>
<dbReference type="EMBL" id="KL402773">
    <property type="protein sequence ID" value="KEH17059.1"/>
    <property type="molecule type" value="Genomic_DNA"/>
</dbReference>
<dbReference type="PANTHER" id="PTHR45786">
    <property type="entry name" value="DNA BINDING PROTEIN-LIKE"/>
    <property type="match status" value="1"/>
</dbReference>
<gene>
    <name evidence="1" type="ORF">MTR_0048s0090</name>
</gene>
<dbReference type="EnsemblPlants" id="KEH17059">
    <property type="protein sequence ID" value="KEH17059"/>
    <property type="gene ID" value="MTR_0048s0090"/>
</dbReference>
<keyword evidence="3" id="KW-1185">Reference proteome</keyword>
<dbReference type="PANTHER" id="PTHR45786:SF74">
    <property type="entry name" value="ATP-DEPENDENT DNA HELICASE"/>
    <property type="match status" value="1"/>
</dbReference>
<reference evidence="1 3" key="1">
    <citation type="journal article" date="2011" name="Nature">
        <title>The Medicago genome provides insight into the evolution of rhizobial symbioses.</title>
        <authorList>
            <person name="Young N.D."/>
            <person name="Debelle F."/>
            <person name="Oldroyd G.E."/>
            <person name="Geurts R."/>
            <person name="Cannon S.B."/>
            <person name="Udvardi M.K."/>
            <person name="Benedito V.A."/>
            <person name="Mayer K.F."/>
            <person name="Gouzy J."/>
            <person name="Schoof H."/>
            <person name="Van de Peer Y."/>
            <person name="Proost S."/>
            <person name="Cook D.R."/>
            <person name="Meyers B.C."/>
            <person name="Spannagl M."/>
            <person name="Cheung F."/>
            <person name="De Mita S."/>
            <person name="Krishnakumar V."/>
            <person name="Gundlach H."/>
            <person name="Zhou S."/>
            <person name="Mudge J."/>
            <person name="Bharti A.K."/>
            <person name="Murray J.D."/>
            <person name="Naoumkina M.A."/>
            <person name="Rosen B."/>
            <person name="Silverstein K.A."/>
            <person name="Tang H."/>
            <person name="Rombauts S."/>
            <person name="Zhao P.X."/>
            <person name="Zhou P."/>
            <person name="Barbe V."/>
            <person name="Bardou P."/>
            <person name="Bechner M."/>
            <person name="Bellec A."/>
            <person name="Berger A."/>
            <person name="Berges H."/>
            <person name="Bidwell S."/>
            <person name="Bisseling T."/>
            <person name="Choisne N."/>
            <person name="Couloux A."/>
            <person name="Denny R."/>
            <person name="Deshpande S."/>
            <person name="Dai X."/>
            <person name="Doyle J.J."/>
            <person name="Dudez A.M."/>
            <person name="Farmer A.D."/>
            <person name="Fouteau S."/>
            <person name="Franken C."/>
            <person name="Gibelin C."/>
            <person name="Gish J."/>
            <person name="Goldstein S."/>
            <person name="Gonzalez A.J."/>
            <person name="Green P.J."/>
            <person name="Hallab A."/>
            <person name="Hartog M."/>
            <person name="Hua A."/>
            <person name="Humphray S.J."/>
            <person name="Jeong D.H."/>
            <person name="Jing Y."/>
            <person name="Jocker A."/>
            <person name="Kenton S.M."/>
            <person name="Kim D.J."/>
            <person name="Klee K."/>
            <person name="Lai H."/>
            <person name="Lang C."/>
            <person name="Lin S."/>
            <person name="Macmil S.L."/>
            <person name="Magdelenat G."/>
            <person name="Matthews L."/>
            <person name="McCorrison J."/>
            <person name="Monaghan E.L."/>
            <person name="Mun J.H."/>
            <person name="Najar F.Z."/>
            <person name="Nicholson C."/>
            <person name="Noirot C."/>
            <person name="O'Bleness M."/>
            <person name="Paule C.R."/>
            <person name="Poulain J."/>
            <person name="Prion F."/>
            <person name="Qin B."/>
            <person name="Qu C."/>
            <person name="Retzel E.F."/>
            <person name="Riddle C."/>
            <person name="Sallet E."/>
            <person name="Samain S."/>
            <person name="Samson N."/>
            <person name="Sanders I."/>
            <person name="Saurat O."/>
            <person name="Scarpelli C."/>
            <person name="Schiex T."/>
            <person name="Segurens B."/>
            <person name="Severin A.J."/>
            <person name="Sherrier D.J."/>
            <person name="Shi R."/>
            <person name="Sims S."/>
            <person name="Singer S.R."/>
            <person name="Sinharoy S."/>
            <person name="Sterck L."/>
            <person name="Viollet A."/>
            <person name="Wang B.B."/>
            <person name="Wang K."/>
            <person name="Wang M."/>
            <person name="Wang X."/>
            <person name="Warfsmann J."/>
            <person name="Weissenbach J."/>
            <person name="White D.D."/>
            <person name="White J.D."/>
            <person name="Wiley G.B."/>
            <person name="Wincker P."/>
            <person name="Xing Y."/>
            <person name="Yang L."/>
            <person name="Yao Z."/>
            <person name="Ying F."/>
            <person name="Zhai J."/>
            <person name="Zhou L."/>
            <person name="Zuber A."/>
            <person name="Denarie J."/>
            <person name="Dixon R.A."/>
            <person name="May G.D."/>
            <person name="Schwartz D.C."/>
            <person name="Rogers J."/>
            <person name="Quetier F."/>
            <person name="Town C.D."/>
            <person name="Roe B.A."/>
        </authorList>
    </citation>
    <scope>NUCLEOTIDE SEQUENCE [LARGE SCALE GENOMIC DNA]</scope>
    <source>
        <strain evidence="1">A17</strain>
        <strain evidence="2 3">cv. Jemalong A17</strain>
    </source>
</reference>
<name>A0A072THP0_MEDTR</name>
<proteinExistence type="predicted"/>
<dbReference type="AlphaFoldDB" id="A0A072THP0"/>
<accession>A0A072THP0</accession>
<dbReference type="HOGENOM" id="CLU_480110_0_0_1"/>
<evidence type="ECO:0008006" key="4">
    <source>
        <dbReference type="Google" id="ProtNLM"/>
    </source>
</evidence>
<evidence type="ECO:0000313" key="2">
    <source>
        <dbReference type="EnsemblPlants" id="KEH17059"/>
    </source>
</evidence>
<sequence>MLHVLHTDPTPGDRTRLHAGHITPLCDVTNISNPTDKEVPLQKIGNIFDSATIPYGKKQCFTLDGVAIRPLIYCAGDMQGSNTEVGPVQRRRPLLPGKYTVERSNLIHHDQIRDRVIQLSSYESAINDNVSDEIVYWSNHKEPYVPINHGMIILMVYTFVKVSKAAGAAYEPIPYRLQLPAYKVFPDIPSSSPIVVDHGLECNDMVCNFNHEDPNIRMNEDNTNGQFYDADVDISGVPVNQGFGYSDLVCSWNDEDPDVPMNQDSADGVFYDANVDIAGVPVSHTFRYTDLVCSLNDEDPDVPTNEDGQFLENNVNDSHLPVNPNEGNGVQRISLAFGCQFNGEQSDISSSSGWFSSLFIFFVHWLISVDSGTVDEDVNDLIDINDSGGEESEYLNIGGPTYFCQKCGAMMWYEERVPKHTRPVIPRFSMCCLKGRVVLPPYEHLPQFLHDMYHKHDRVSRFFMNNIRSFNSMFAFTSMGGRVNNEQNNGKAPPMFVMNGENYHLIGSLLPMPEKPPKFAQLYIYHTDNEISNRMAAVSMDDGHFDLKNMIIGNLKELLDEYNPYVQT</sequence>
<dbReference type="Proteomes" id="UP000002051">
    <property type="component" value="Unassembled WGS sequence"/>
</dbReference>